<name>A0A803Q6H7_CANSA</name>
<organism evidence="1 2">
    <name type="scientific">Cannabis sativa</name>
    <name type="common">Hemp</name>
    <name type="synonym">Marijuana</name>
    <dbReference type="NCBI Taxonomy" id="3483"/>
    <lineage>
        <taxon>Eukaryota</taxon>
        <taxon>Viridiplantae</taxon>
        <taxon>Streptophyta</taxon>
        <taxon>Embryophyta</taxon>
        <taxon>Tracheophyta</taxon>
        <taxon>Spermatophyta</taxon>
        <taxon>Magnoliopsida</taxon>
        <taxon>eudicotyledons</taxon>
        <taxon>Gunneridae</taxon>
        <taxon>Pentapetalae</taxon>
        <taxon>rosids</taxon>
        <taxon>fabids</taxon>
        <taxon>Rosales</taxon>
        <taxon>Cannabaceae</taxon>
        <taxon>Cannabis</taxon>
    </lineage>
</organism>
<reference evidence="1" key="1">
    <citation type="submission" date="2018-11" db="EMBL/GenBank/DDBJ databases">
        <authorList>
            <person name="Grassa J C."/>
        </authorList>
    </citation>
    <scope>NUCLEOTIDE SEQUENCE [LARGE SCALE GENOMIC DNA]</scope>
</reference>
<reference evidence="1" key="2">
    <citation type="submission" date="2021-03" db="UniProtKB">
        <authorList>
            <consortium name="EnsemblPlants"/>
        </authorList>
    </citation>
    <scope>IDENTIFICATION</scope>
</reference>
<dbReference type="Proteomes" id="UP000596661">
    <property type="component" value="Chromosome 7"/>
</dbReference>
<dbReference type="EMBL" id="UZAU01000648">
    <property type="status" value="NOT_ANNOTATED_CDS"/>
    <property type="molecule type" value="Genomic_DNA"/>
</dbReference>
<sequence length="117" mass="12671">MFIELPLFTKTLETLLLAIQASMTKGSLWGKCTCMASSSMKVMGKFVVRGCWAGDCTTSHVSPSLSNYPNYLFWEFLVLPAMCGPPEIMATCLLTSGRARPGGYGFLGPKFSIATVT</sequence>
<accession>A0A803Q6H7</accession>
<dbReference type="EnsemblPlants" id="evm.model.07.801">
    <property type="protein sequence ID" value="cds.evm.model.07.801"/>
    <property type="gene ID" value="evm.TU.07.801"/>
</dbReference>
<dbReference type="AlphaFoldDB" id="A0A803Q6H7"/>
<proteinExistence type="predicted"/>
<evidence type="ECO:0000313" key="1">
    <source>
        <dbReference type="EnsemblPlants" id="cds.evm.model.07.801"/>
    </source>
</evidence>
<protein>
    <submittedName>
        <fullName evidence="1">Uncharacterized protein</fullName>
    </submittedName>
</protein>
<dbReference type="Gramene" id="evm.model.07.801">
    <property type="protein sequence ID" value="cds.evm.model.07.801"/>
    <property type="gene ID" value="evm.TU.07.801"/>
</dbReference>
<keyword evidence="2" id="KW-1185">Reference proteome</keyword>
<evidence type="ECO:0000313" key="2">
    <source>
        <dbReference type="Proteomes" id="UP000596661"/>
    </source>
</evidence>